<dbReference type="GO" id="GO:0005634">
    <property type="term" value="C:nucleus"/>
    <property type="evidence" value="ECO:0007669"/>
    <property type="project" value="UniProtKB-SubCell"/>
</dbReference>
<proteinExistence type="predicted"/>
<evidence type="ECO:0000313" key="5">
    <source>
        <dbReference type="Proteomes" id="UP000700596"/>
    </source>
</evidence>
<dbReference type="SMART" id="SM00466">
    <property type="entry name" value="SRA"/>
    <property type="match status" value="1"/>
</dbReference>
<dbReference type="GO" id="GO:0061630">
    <property type="term" value="F:ubiquitin protein ligase activity"/>
    <property type="evidence" value="ECO:0007669"/>
    <property type="project" value="TreeGrafter"/>
</dbReference>
<protein>
    <submittedName>
        <fullName evidence="4">PUA-like domain-containing protein</fullName>
    </submittedName>
</protein>
<dbReference type="GO" id="GO:0016567">
    <property type="term" value="P:protein ubiquitination"/>
    <property type="evidence" value="ECO:0007669"/>
    <property type="project" value="TreeGrafter"/>
</dbReference>
<dbReference type="GO" id="GO:0044027">
    <property type="term" value="P:negative regulation of gene expression via chromosomal CpG island methylation"/>
    <property type="evidence" value="ECO:0007669"/>
    <property type="project" value="TreeGrafter"/>
</dbReference>
<keyword evidence="1 2" id="KW-0539">Nucleus</keyword>
<comment type="caution">
    <text evidence="4">The sequence shown here is derived from an EMBL/GenBank/DDBJ whole genome shotgun (WGS) entry which is preliminary data.</text>
</comment>
<dbReference type="Proteomes" id="UP000700596">
    <property type="component" value="Unassembled WGS sequence"/>
</dbReference>
<dbReference type="Gene3D" id="2.30.280.10">
    <property type="entry name" value="SRA-YDG"/>
    <property type="match status" value="1"/>
</dbReference>
<dbReference type="PROSITE" id="PS51015">
    <property type="entry name" value="YDG"/>
    <property type="match status" value="1"/>
</dbReference>
<sequence length="329" mass="37580">PESSMDQYSVSTLAIPTWYTEIKPDGLKMRALVKSKDTIKRQTIAALTSLKECVQRCETTTSPSILQKELNTLRDHVHKAEFLQPDELILRKVRMLDNGLQRIFTAPSIFPWDLRADALQLYRRWASRIFSIDLLRGINFTKAKAAKRNADSIDKAWRTPSPKFNGHGPLIVGQWWPTQLCTVRDGAHGAAQGGIYGEKECGAYSIVLSGGHGYSDEDFGDRILYNGTDSKDHHPTESTQRMIESADRVHLPVRVIRSWNLAKANKFRPVRGFRYDGLYDVLGYRVLDPTKAIYNFELQRCAGQDPIRWEEGPAGRPTRWEVEEYDKLR</sequence>
<feature type="non-terminal residue" evidence="4">
    <location>
        <position position="1"/>
    </location>
</feature>
<dbReference type="PANTHER" id="PTHR14140">
    <property type="entry name" value="E3 UBIQUITIN-PROTEIN LIGASE UHRF-RELATED"/>
    <property type="match status" value="1"/>
</dbReference>
<dbReference type="InterPro" id="IPR003105">
    <property type="entry name" value="SRA_YDG"/>
</dbReference>
<dbReference type="InterPro" id="IPR045134">
    <property type="entry name" value="UHRF1/2-like"/>
</dbReference>
<comment type="subcellular location">
    <subcellularLocation>
        <location evidence="2">Nucleus</location>
    </subcellularLocation>
</comment>
<dbReference type="InterPro" id="IPR015947">
    <property type="entry name" value="PUA-like_sf"/>
</dbReference>
<dbReference type="EMBL" id="JAGMWT010000001">
    <property type="protein sequence ID" value="KAH7138661.1"/>
    <property type="molecule type" value="Genomic_DNA"/>
</dbReference>
<gene>
    <name evidence="4" type="ORF">B0J11DRAFT_410089</name>
</gene>
<reference evidence="4" key="1">
    <citation type="journal article" date="2021" name="Nat. Commun.">
        <title>Genetic determinants of endophytism in the Arabidopsis root mycobiome.</title>
        <authorList>
            <person name="Mesny F."/>
            <person name="Miyauchi S."/>
            <person name="Thiergart T."/>
            <person name="Pickel B."/>
            <person name="Atanasova L."/>
            <person name="Karlsson M."/>
            <person name="Huettel B."/>
            <person name="Barry K.W."/>
            <person name="Haridas S."/>
            <person name="Chen C."/>
            <person name="Bauer D."/>
            <person name="Andreopoulos W."/>
            <person name="Pangilinan J."/>
            <person name="LaButti K."/>
            <person name="Riley R."/>
            <person name="Lipzen A."/>
            <person name="Clum A."/>
            <person name="Drula E."/>
            <person name="Henrissat B."/>
            <person name="Kohler A."/>
            <person name="Grigoriev I.V."/>
            <person name="Martin F.M."/>
            <person name="Hacquard S."/>
        </authorList>
    </citation>
    <scope>NUCLEOTIDE SEQUENCE</scope>
    <source>
        <strain evidence="4">MPI-CAGE-CH-0243</strain>
    </source>
</reference>
<dbReference type="AlphaFoldDB" id="A0A9P9J097"/>
<evidence type="ECO:0000256" key="1">
    <source>
        <dbReference type="ARBA" id="ARBA00023242"/>
    </source>
</evidence>
<evidence type="ECO:0000256" key="2">
    <source>
        <dbReference type="PROSITE-ProRule" id="PRU00358"/>
    </source>
</evidence>
<organism evidence="4 5">
    <name type="scientific">Dendryphion nanum</name>
    <dbReference type="NCBI Taxonomy" id="256645"/>
    <lineage>
        <taxon>Eukaryota</taxon>
        <taxon>Fungi</taxon>
        <taxon>Dikarya</taxon>
        <taxon>Ascomycota</taxon>
        <taxon>Pezizomycotina</taxon>
        <taxon>Dothideomycetes</taxon>
        <taxon>Pleosporomycetidae</taxon>
        <taxon>Pleosporales</taxon>
        <taxon>Torulaceae</taxon>
        <taxon>Dendryphion</taxon>
    </lineage>
</organism>
<feature type="domain" description="YDG" evidence="3">
    <location>
        <begin position="165"/>
        <end position="300"/>
    </location>
</feature>
<dbReference type="Pfam" id="PF02182">
    <property type="entry name" value="SAD_SRA"/>
    <property type="match status" value="1"/>
</dbReference>
<keyword evidence="5" id="KW-1185">Reference proteome</keyword>
<dbReference type="PANTHER" id="PTHR14140:SF27">
    <property type="entry name" value="OS04G0289800 PROTEIN"/>
    <property type="match status" value="1"/>
</dbReference>
<evidence type="ECO:0000313" key="4">
    <source>
        <dbReference type="EMBL" id="KAH7138661.1"/>
    </source>
</evidence>
<feature type="non-terminal residue" evidence="4">
    <location>
        <position position="329"/>
    </location>
</feature>
<dbReference type="InterPro" id="IPR036987">
    <property type="entry name" value="SRA-YDG_sf"/>
</dbReference>
<dbReference type="SUPFAM" id="SSF88697">
    <property type="entry name" value="PUA domain-like"/>
    <property type="match status" value="1"/>
</dbReference>
<evidence type="ECO:0000259" key="3">
    <source>
        <dbReference type="PROSITE" id="PS51015"/>
    </source>
</evidence>
<name>A0A9P9J097_9PLEO</name>
<dbReference type="OrthoDB" id="2270193at2759"/>
<accession>A0A9P9J097</accession>